<protein>
    <recommendedName>
        <fullName evidence="3">Lecithin:cholesterol acyltransferase</fullName>
    </recommendedName>
</protein>
<sequence>MWLSVGQALGNGVPLTLPLDDLGLDGPLVRPDEILREIPIVPWLYHIDGYGALLKTFQEAGLTVVSMDYDWRDDLMRAVRHLDETVVNLKRRGIDRIALVAHSMGGLIASYYLRYGAQEIQTATETWKGANEVRTVVLAGVPFDGSMATFRNMIYGRPIGLNDTLLNFEAVSSFPASYYVLPRADSDRLLTPNGTERQGLIGDASNWARYQWGLLRDKDGLAPDVGNKRLAYTVRWLEIAGRFHDLVNRPSTHDRAAGCSLMSIVGIGTSTLAKGRLNDHATGRSSVRFDDGVSSRQAGVQENSVFEDGDGTVTRRASVPPDAYAKRLALNGRTYEATHIDLMNRKDIRRDILNFVVEGLALTPASER</sequence>
<dbReference type="EMBL" id="LT828648">
    <property type="protein sequence ID" value="SLM47840.1"/>
    <property type="molecule type" value="Genomic_DNA"/>
</dbReference>
<gene>
    <name evidence="1" type="ORF">NSJP_1668</name>
</gene>
<dbReference type="GO" id="GO:0008374">
    <property type="term" value="F:O-acyltransferase activity"/>
    <property type="evidence" value="ECO:0007669"/>
    <property type="project" value="InterPro"/>
</dbReference>
<dbReference type="AlphaFoldDB" id="A0A1W1I4A8"/>
<accession>A0A1W1I4A8</accession>
<dbReference type="Gene3D" id="3.40.50.1820">
    <property type="entry name" value="alpha/beta hydrolase"/>
    <property type="match status" value="1"/>
</dbReference>
<dbReference type="InterPro" id="IPR029058">
    <property type="entry name" value="AB_hydrolase_fold"/>
</dbReference>
<dbReference type="GO" id="GO:0006629">
    <property type="term" value="P:lipid metabolic process"/>
    <property type="evidence" value="ECO:0007669"/>
    <property type="project" value="InterPro"/>
</dbReference>
<dbReference type="STRING" id="1325564.NSJP_1668"/>
<evidence type="ECO:0000313" key="1">
    <source>
        <dbReference type="EMBL" id="SLM47840.1"/>
    </source>
</evidence>
<proteinExistence type="predicted"/>
<evidence type="ECO:0008006" key="3">
    <source>
        <dbReference type="Google" id="ProtNLM"/>
    </source>
</evidence>
<dbReference type="InterPro" id="IPR003386">
    <property type="entry name" value="LACT/PDAT_acylTrfase"/>
</dbReference>
<reference evidence="1 2" key="1">
    <citation type="submission" date="2017-03" db="EMBL/GenBank/DDBJ databases">
        <authorList>
            <person name="Afonso C.L."/>
            <person name="Miller P.J."/>
            <person name="Scott M.A."/>
            <person name="Spackman E."/>
            <person name="Goraichik I."/>
            <person name="Dimitrov K.M."/>
            <person name="Suarez D.L."/>
            <person name="Swayne D.E."/>
        </authorList>
    </citation>
    <scope>NUCLEOTIDE SEQUENCE [LARGE SCALE GENOMIC DNA]</scope>
    <source>
        <strain evidence="1">Genome sequencing of Nitrospira japonica strain NJ11</strain>
    </source>
</reference>
<organism evidence="1 2">
    <name type="scientific">Nitrospira japonica</name>
    <dbReference type="NCBI Taxonomy" id="1325564"/>
    <lineage>
        <taxon>Bacteria</taxon>
        <taxon>Pseudomonadati</taxon>
        <taxon>Nitrospirota</taxon>
        <taxon>Nitrospiria</taxon>
        <taxon>Nitrospirales</taxon>
        <taxon>Nitrospiraceae</taxon>
        <taxon>Nitrospira</taxon>
    </lineage>
</organism>
<evidence type="ECO:0000313" key="2">
    <source>
        <dbReference type="Proteomes" id="UP000192042"/>
    </source>
</evidence>
<dbReference type="Pfam" id="PF02450">
    <property type="entry name" value="LCAT"/>
    <property type="match status" value="1"/>
</dbReference>
<dbReference type="KEGG" id="nja:NSJP_1668"/>
<keyword evidence="2" id="KW-1185">Reference proteome</keyword>
<dbReference type="Proteomes" id="UP000192042">
    <property type="component" value="Chromosome I"/>
</dbReference>
<dbReference type="SUPFAM" id="SSF53474">
    <property type="entry name" value="alpha/beta-Hydrolases"/>
    <property type="match status" value="1"/>
</dbReference>
<name>A0A1W1I4A8_9BACT</name>